<reference evidence="4" key="1">
    <citation type="submission" date="2022-10" db="EMBL/GenBank/DDBJ databases">
        <authorList>
            <person name="Koch H."/>
        </authorList>
    </citation>
    <scope>NUCLEOTIDE SEQUENCE</scope>
    <source>
        <strain evidence="4">DNF</strain>
    </source>
</reference>
<protein>
    <submittedName>
        <fullName evidence="4">Phosphocholine cytidylyltransferase family protein</fullName>
    </submittedName>
</protein>
<dbReference type="Proteomes" id="UP001179121">
    <property type="component" value="Chromosome"/>
</dbReference>
<feature type="domain" description="Nucleotidyl transferase" evidence="3">
    <location>
        <begin position="2"/>
        <end position="117"/>
    </location>
</feature>
<dbReference type="RefSeq" id="WP_289267563.1">
    <property type="nucleotide sequence ID" value="NZ_OX365700.1"/>
</dbReference>
<dbReference type="SUPFAM" id="SSF53448">
    <property type="entry name" value="Nucleotide-diphospho-sugar transferases"/>
    <property type="match status" value="1"/>
</dbReference>
<dbReference type="PANTHER" id="PTHR43584">
    <property type="entry name" value="NUCLEOTIDYL TRANSFERASE"/>
    <property type="match status" value="1"/>
</dbReference>
<proteinExistence type="predicted"/>
<evidence type="ECO:0000313" key="5">
    <source>
        <dbReference type="Proteomes" id="UP001179121"/>
    </source>
</evidence>
<organism evidence="4 5">
    <name type="scientific">Nitrospira tepida</name>
    <dbReference type="NCBI Taxonomy" id="2973512"/>
    <lineage>
        <taxon>Bacteria</taxon>
        <taxon>Pseudomonadati</taxon>
        <taxon>Nitrospirota</taxon>
        <taxon>Nitrospiria</taxon>
        <taxon>Nitrospirales</taxon>
        <taxon>Nitrospiraceae</taxon>
        <taxon>Nitrospira</taxon>
    </lineage>
</organism>
<evidence type="ECO:0000256" key="1">
    <source>
        <dbReference type="ARBA" id="ARBA00022679"/>
    </source>
</evidence>
<dbReference type="Gene3D" id="3.90.550.10">
    <property type="entry name" value="Spore Coat Polysaccharide Biosynthesis Protein SpsA, Chain A"/>
    <property type="match status" value="1"/>
</dbReference>
<keyword evidence="2 4" id="KW-0548">Nucleotidyltransferase</keyword>
<evidence type="ECO:0000256" key="2">
    <source>
        <dbReference type="ARBA" id="ARBA00022695"/>
    </source>
</evidence>
<dbReference type="InterPro" id="IPR029044">
    <property type="entry name" value="Nucleotide-diphossugar_trans"/>
</dbReference>
<dbReference type="KEGG" id="nti:DNFV4_01007"/>
<accession>A0AA86MXA1</accession>
<dbReference type="InterPro" id="IPR050065">
    <property type="entry name" value="GlmU-like"/>
</dbReference>
<gene>
    <name evidence="4" type="ORF">DNFV4_01007</name>
</gene>
<evidence type="ECO:0000313" key="4">
    <source>
        <dbReference type="EMBL" id="CAI4030579.1"/>
    </source>
</evidence>
<dbReference type="Pfam" id="PF00483">
    <property type="entry name" value="NTP_transferase"/>
    <property type="match status" value="1"/>
</dbReference>
<dbReference type="InterPro" id="IPR005835">
    <property type="entry name" value="NTP_transferase_dom"/>
</dbReference>
<keyword evidence="5" id="KW-1185">Reference proteome</keyword>
<dbReference type="AlphaFoldDB" id="A0AA86MXA1"/>
<dbReference type="GO" id="GO:0016779">
    <property type="term" value="F:nucleotidyltransferase activity"/>
    <property type="evidence" value="ECO:0007669"/>
    <property type="project" value="UniProtKB-KW"/>
</dbReference>
<sequence>MKAIILAAGIGKRLWDLTQHRPKCLIEFGGKSLLVRHLEHLASQGVQRAALVVGYKQDMIRNAVGTTYAGVDLTYLVNDQYHRGSISSLWLARGEFDDDAVVMDADVLYHREIMKRLIRSPHQNCLLMDETVVQRGEECMVVVRGGRVVALTKRMPSVYDYAGEGVGFLKVGRPDAERLVGSLRAHIDRGAWDMEYEDGLLEFFDQVRVGHEKIGGLPWTEIDFPEDVTRAEREILPKLD</sequence>
<dbReference type="EMBL" id="OX365700">
    <property type="protein sequence ID" value="CAI4030579.1"/>
    <property type="molecule type" value="Genomic_DNA"/>
</dbReference>
<dbReference type="PANTHER" id="PTHR43584:SF8">
    <property type="entry name" value="N-ACETYLMURAMATE ALPHA-1-PHOSPHATE URIDYLYLTRANSFERASE"/>
    <property type="match status" value="1"/>
</dbReference>
<keyword evidence="1" id="KW-0808">Transferase</keyword>
<dbReference type="CDD" id="cd02523">
    <property type="entry name" value="PC_cytidylyltransferase"/>
    <property type="match status" value="1"/>
</dbReference>
<evidence type="ECO:0000259" key="3">
    <source>
        <dbReference type="Pfam" id="PF00483"/>
    </source>
</evidence>
<name>A0AA86MXA1_9BACT</name>